<evidence type="ECO:0000313" key="4">
    <source>
        <dbReference type="Proteomes" id="UP000217930"/>
    </source>
</evidence>
<evidence type="ECO:0000313" key="5">
    <source>
        <dbReference type="Proteomes" id="UP000260504"/>
    </source>
</evidence>
<evidence type="ECO:0000313" key="3">
    <source>
        <dbReference type="EMBL" id="RGB19034.1"/>
    </source>
</evidence>
<reference evidence="2" key="3">
    <citation type="submission" date="2017-09" db="EMBL/GenBank/DDBJ databases">
        <authorList>
            <person name="Kretz C."/>
            <person name="Retchless A."/>
            <person name="Wang X."/>
        </authorList>
    </citation>
    <scope>NUCLEOTIDE SEQUENCE</scope>
    <source>
        <strain evidence="2">M26503</strain>
    </source>
</reference>
<keyword evidence="1" id="KW-1133">Transmembrane helix</keyword>
<comment type="caution">
    <text evidence="3">The sequence shown here is derived from an EMBL/GenBank/DDBJ whole genome shotgun (WGS) entry which is preliminary data.</text>
</comment>
<feature type="transmembrane region" description="Helical" evidence="1">
    <location>
        <begin position="12"/>
        <end position="34"/>
    </location>
</feature>
<name>A0A1V0G7R2_NEIME</name>
<protein>
    <submittedName>
        <fullName evidence="3">Universal stress protein UspA</fullName>
    </submittedName>
</protein>
<evidence type="ECO:0000313" key="2">
    <source>
        <dbReference type="EMBL" id="PBJ88139.1"/>
    </source>
</evidence>
<keyword evidence="1" id="KW-0812">Transmembrane</keyword>
<dbReference type="Proteomes" id="UP000217930">
    <property type="component" value="Unassembled WGS sequence"/>
</dbReference>
<proteinExistence type="predicted"/>
<dbReference type="Proteomes" id="UP000260504">
    <property type="component" value="Unassembled WGS sequence"/>
</dbReference>
<evidence type="ECO:0000256" key="1">
    <source>
        <dbReference type="SAM" id="Phobius"/>
    </source>
</evidence>
<dbReference type="AlphaFoldDB" id="A0A1V0G7R2"/>
<reference evidence="2 4" key="1">
    <citation type="journal article" date="2017" name="Clin. Infect. Dis.">
        <title>Increased Risk for Meningococcal Disease among Men who have Sex with Men in the United States, 2012-2015.</title>
        <authorList>
            <person name="Folaranmi T.A."/>
            <person name="Kretz C.B."/>
            <person name="Kamiya H."/>
            <person name="MacNeil J.R."/>
            <person name="Whaley M.J."/>
            <person name="Blain A."/>
            <person name="Antwi M."/>
            <person name="Dorsinville M."/>
            <person name="Pacilli M."/>
            <person name="Smith S."/>
            <person name="Civen R."/>
            <person name="Ngo V."/>
            <person name="Winter K."/>
            <person name="Harriman K."/>
            <person name="Wang X."/>
            <person name="Bowen V.B."/>
            <person name="Patel M."/>
            <person name="Martin S."/>
            <person name="Misegades L."/>
            <person name="Meyer S.A."/>
        </authorList>
    </citation>
    <scope>NUCLEOTIDE SEQUENCE [LARGE SCALE GENOMIC DNA]</scope>
    <source>
        <strain evidence="2 4">M26503</strain>
    </source>
</reference>
<dbReference type="EMBL" id="NTLY01000002">
    <property type="protein sequence ID" value="PBJ88139.1"/>
    <property type="molecule type" value="Genomic_DNA"/>
</dbReference>
<dbReference type="EMBL" id="NVYQ01000008">
    <property type="protein sequence ID" value="RGB19034.1"/>
    <property type="molecule type" value="Genomic_DNA"/>
</dbReference>
<sequence>MPSETLPIVGMWFQTVFVLFSVYSAKVGMVVFIVD</sequence>
<keyword evidence="1" id="KW-0472">Membrane</keyword>
<gene>
    <name evidence="3" type="ORF">CIJ84_00445</name>
    <name evidence="2" type="ORF">CNQ34_10065</name>
</gene>
<organism evidence="3 5">
    <name type="scientific">Neisseria meningitidis</name>
    <dbReference type="NCBI Taxonomy" id="487"/>
    <lineage>
        <taxon>Bacteria</taxon>
        <taxon>Pseudomonadati</taxon>
        <taxon>Pseudomonadota</taxon>
        <taxon>Betaproteobacteria</taxon>
        <taxon>Neisseriales</taxon>
        <taxon>Neisseriaceae</taxon>
        <taxon>Neisseria</taxon>
    </lineage>
</organism>
<accession>A0A1V0G7R2</accession>
<reference evidence="3 5" key="2">
    <citation type="submission" date="2017-08" db="EMBL/GenBank/DDBJ databases">
        <title>Meningococcal Conjunctivitis and Endemic Carriage at a Military Recruit Training Center.</title>
        <authorList>
            <person name="Bobb A.J."/>
            <person name="Galac M.R."/>
            <person name="Snesrud E."/>
            <person name="Clagett C.D."/>
        </authorList>
    </citation>
    <scope>NUCLEOTIDE SEQUENCE [LARGE SCALE GENOMIC DNA]</scope>
    <source>
        <strain evidence="3 5">MRSN431200</strain>
    </source>
</reference>
<dbReference type="RefSeq" id="WP_025459602.1">
    <property type="nucleotide sequence ID" value="NZ_CP007667.1"/>
</dbReference>